<proteinExistence type="predicted"/>
<evidence type="ECO:0008006" key="4">
    <source>
        <dbReference type="Google" id="ProtNLM"/>
    </source>
</evidence>
<evidence type="ECO:0000313" key="3">
    <source>
        <dbReference type="Proteomes" id="UP001432027"/>
    </source>
</evidence>
<feature type="region of interest" description="Disordered" evidence="1">
    <location>
        <begin position="133"/>
        <end position="152"/>
    </location>
</feature>
<feature type="non-terminal residue" evidence="2">
    <location>
        <position position="1"/>
    </location>
</feature>
<dbReference type="AlphaFoldDB" id="A0AAV5U2I4"/>
<accession>A0AAV5U2I4</accession>
<comment type="caution">
    <text evidence="2">The sequence shown here is derived from an EMBL/GenBank/DDBJ whole genome shotgun (WGS) entry which is preliminary data.</text>
</comment>
<sequence length="187" mass="20528">EQGLAQLKKVDSLKLCVIGLSMLLKTMEISILPLVALLALDDVTLKSHFHVLLGSRDLEKLDSLKLWGVGFSRVLMTIGLCIFVMEPPLAPDGVTSKSNFFPFLVTPSGANGGSMRKMNRPIVISTLENPKPHSFKTSSTTKRDFDVTPSGADEGSVNKMDMPIVFSTLENPDAHSFRKLSFFRCSK</sequence>
<dbReference type="EMBL" id="BTSX01000005">
    <property type="protein sequence ID" value="GMT00657.1"/>
    <property type="molecule type" value="Genomic_DNA"/>
</dbReference>
<keyword evidence="3" id="KW-1185">Reference proteome</keyword>
<evidence type="ECO:0000313" key="2">
    <source>
        <dbReference type="EMBL" id="GMT00657.1"/>
    </source>
</evidence>
<reference evidence="2" key="1">
    <citation type="submission" date="2023-10" db="EMBL/GenBank/DDBJ databases">
        <title>Genome assembly of Pristionchus species.</title>
        <authorList>
            <person name="Yoshida K."/>
            <person name="Sommer R.J."/>
        </authorList>
    </citation>
    <scope>NUCLEOTIDE SEQUENCE</scope>
    <source>
        <strain evidence="2">RS0144</strain>
    </source>
</reference>
<name>A0AAV5U2I4_9BILA</name>
<feature type="non-terminal residue" evidence="2">
    <location>
        <position position="187"/>
    </location>
</feature>
<dbReference type="Proteomes" id="UP001432027">
    <property type="component" value="Unassembled WGS sequence"/>
</dbReference>
<organism evidence="2 3">
    <name type="scientific">Pristionchus entomophagus</name>
    <dbReference type="NCBI Taxonomy" id="358040"/>
    <lineage>
        <taxon>Eukaryota</taxon>
        <taxon>Metazoa</taxon>
        <taxon>Ecdysozoa</taxon>
        <taxon>Nematoda</taxon>
        <taxon>Chromadorea</taxon>
        <taxon>Rhabditida</taxon>
        <taxon>Rhabditina</taxon>
        <taxon>Diplogasteromorpha</taxon>
        <taxon>Diplogasteroidea</taxon>
        <taxon>Neodiplogasteridae</taxon>
        <taxon>Pristionchus</taxon>
    </lineage>
</organism>
<protein>
    <recommendedName>
        <fullName evidence="4">G protein-coupled receptor</fullName>
    </recommendedName>
</protein>
<gene>
    <name evidence="2" type="ORF">PENTCL1PPCAC_22831</name>
</gene>
<evidence type="ECO:0000256" key="1">
    <source>
        <dbReference type="SAM" id="MobiDB-lite"/>
    </source>
</evidence>